<evidence type="ECO:0000256" key="1">
    <source>
        <dbReference type="SAM" id="Coils"/>
    </source>
</evidence>
<reference evidence="5" key="1">
    <citation type="journal article" date="2010" name="Genome Biol.">
        <title>Genome sequence of the necrotrophic plant pathogen Pythium ultimum reveals original pathogenicity mechanisms and effector repertoire.</title>
        <authorList>
            <person name="Levesque C.A."/>
            <person name="Brouwer H."/>
            <person name="Cano L."/>
            <person name="Hamilton J.P."/>
            <person name="Holt C."/>
            <person name="Huitema E."/>
            <person name="Raffaele S."/>
            <person name="Robideau G.P."/>
            <person name="Thines M."/>
            <person name="Win J."/>
            <person name="Zerillo M.M."/>
            <person name="Beakes G.W."/>
            <person name="Boore J.L."/>
            <person name="Busam D."/>
            <person name="Dumas B."/>
            <person name="Ferriera S."/>
            <person name="Fuerstenberg S.I."/>
            <person name="Gachon C.M."/>
            <person name="Gaulin E."/>
            <person name="Govers F."/>
            <person name="Grenville-Briggs L."/>
            <person name="Horner N."/>
            <person name="Hostetler J."/>
            <person name="Jiang R.H."/>
            <person name="Johnson J."/>
            <person name="Krajaejun T."/>
            <person name="Lin H."/>
            <person name="Meijer H.J."/>
            <person name="Moore B."/>
            <person name="Morris P."/>
            <person name="Phuntmart V."/>
            <person name="Puiu D."/>
            <person name="Shetty J."/>
            <person name="Stajich J.E."/>
            <person name="Tripathy S."/>
            <person name="Wawra S."/>
            <person name="van West P."/>
            <person name="Whitty B.R."/>
            <person name="Coutinho P.M."/>
            <person name="Henrissat B."/>
            <person name="Martin F."/>
            <person name="Thomas P.D."/>
            <person name="Tyler B.M."/>
            <person name="De Vries R.P."/>
            <person name="Kamoun S."/>
            <person name="Yandell M."/>
            <person name="Tisserat N."/>
            <person name="Buell C.R."/>
        </authorList>
    </citation>
    <scope>NUCLEOTIDE SEQUENCE</scope>
    <source>
        <strain evidence="5">DAOM:BR144</strain>
    </source>
</reference>
<feature type="coiled-coil region" evidence="1">
    <location>
        <begin position="252"/>
        <end position="279"/>
    </location>
</feature>
<dbReference type="HOGENOM" id="CLU_047780_0_0_1"/>
<dbReference type="GO" id="GO:0003700">
    <property type="term" value="F:DNA-binding transcription factor activity"/>
    <property type="evidence" value="ECO:0007669"/>
    <property type="project" value="InterPro"/>
</dbReference>
<dbReference type="eggNOG" id="ENOG502R6YT">
    <property type="taxonomic scope" value="Eukaryota"/>
</dbReference>
<dbReference type="SUPFAM" id="SSF57959">
    <property type="entry name" value="Leucine zipper domain"/>
    <property type="match status" value="1"/>
</dbReference>
<feature type="domain" description="BZIP" evidence="3">
    <location>
        <begin position="234"/>
        <end position="277"/>
    </location>
</feature>
<dbReference type="EnsemblProtists" id="PYU1_T001929">
    <property type="protein sequence ID" value="PYU1_T001929"/>
    <property type="gene ID" value="PYU1_G001927"/>
</dbReference>
<dbReference type="InterPro" id="IPR004827">
    <property type="entry name" value="bZIP"/>
</dbReference>
<evidence type="ECO:0000259" key="3">
    <source>
        <dbReference type="PROSITE" id="PS50217"/>
    </source>
</evidence>
<evidence type="ECO:0000313" key="5">
    <source>
        <dbReference type="Proteomes" id="UP000019132"/>
    </source>
</evidence>
<dbReference type="SMART" id="SM00338">
    <property type="entry name" value="BRLZ"/>
    <property type="match status" value="1"/>
</dbReference>
<proteinExistence type="predicted"/>
<dbReference type="VEuPathDB" id="FungiDB:PYU1_G001927"/>
<accession>K3WAD8</accession>
<dbReference type="PROSITE" id="PS50217">
    <property type="entry name" value="BZIP"/>
    <property type="match status" value="1"/>
</dbReference>
<keyword evidence="1" id="KW-0175">Coiled coil</keyword>
<organism evidence="4 5">
    <name type="scientific">Globisporangium ultimum (strain ATCC 200006 / CBS 805.95 / DAOM BR144)</name>
    <name type="common">Pythium ultimum</name>
    <dbReference type="NCBI Taxonomy" id="431595"/>
    <lineage>
        <taxon>Eukaryota</taxon>
        <taxon>Sar</taxon>
        <taxon>Stramenopiles</taxon>
        <taxon>Oomycota</taxon>
        <taxon>Peronosporomycetes</taxon>
        <taxon>Pythiales</taxon>
        <taxon>Pythiaceae</taxon>
        <taxon>Globisporangium</taxon>
    </lineage>
</organism>
<dbReference type="Proteomes" id="UP000019132">
    <property type="component" value="Unassembled WGS sequence"/>
</dbReference>
<name>K3WAD8_GLOUD</name>
<reference evidence="4" key="3">
    <citation type="submission" date="2015-02" db="UniProtKB">
        <authorList>
            <consortium name="EnsemblProtists"/>
        </authorList>
    </citation>
    <scope>IDENTIFICATION</scope>
    <source>
        <strain evidence="4">DAOM BR144</strain>
    </source>
</reference>
<dbReference type="AlphaFoldDB" id="K3WAD8"/>
<reference evidence="5" key="2">
    <citation type="submission" date="2010-04" db="EMBL/GenBank/DDBJ databases">
        <authorList>
            <person name="Buell R."/>
            <person name="Hamilton J."/>
            <person name="Hostetler J."/>
        </authorList>
    </citation>
    <scope>NUCLEOTIDE SEQUENCE [LARGE SCALE GENOMIC DNA]</scope>
    <source>
        <strain evidence="5">DAOM:BR144</strain>
    </source>
</reference>
<evidence type="ECO:0000313" key="4">
    <source>
        <dbReference type="EnsemblProtists" id="PYU1_T001929"/>
    </source>
</evidence>
<dbReference type="InterPro" id="IPR046347">
    <property type="entry name" value="bZIP_sf"/>
</dbReference>
<sequence length="457" mass="49461">MQNPSGAYGANGTGNASHFGSYLQPNATVNAGGAGANSGSANAADLEGDLPSSLPSYMPPNPQQQQPSLPFFASRPDNPYGPGDGMPSSAKRQAPTGQWKTPPQFLYAANPNAGRPPQPAAAGKPGGRESESASPSAGMRSMTFQEGTQLFAGTGMEDKSGATGGAGMKLTRQDVVGGISAAQFAASTGGLTMDTALLARVSGTDPSRMGSEEIKQIMRTPDLLSIYQKLQEEDDRRQRRLERNRASARVRREKKKSMVETYEGEVSKLENSLNLLKVHSFGSGQAQDLINALEYSSGENLRHALMSKDAKMELMARILGHHSRSTSAIHSANAENQALIATAVENAELFASLRTQLRLTDEQCRKLHGMAHHVRDEARKLDAIAKCFSALRAHDWLFFPGMETILHQSRNTMTPQQFQRFLTWTSDNKDVIDQLQVVPSNSPPVSEEDIEFLFVED</sequence>
<dbReference type="EMBL" id="GL376634">
    <property type="status" value="NOT_ANNOTATED_CDS"/>
    <property type="molecule type" value="Genomic_DNA"/>
</dbReference>
<feature type="compositionally biased region" description="Polar residues" evidence="2">
    <location>
        <begin position="13"/>
        <end position="29"/>
    </location>
</feature>
<evidence type="ECO:0000256" key="2">
    <source>
        <dbReference type="SAM" id="MobiDB-lite"/>
    </source>
</evidence>
<keyword evidence="5" id="KW-1185">Reference proteome</keyword>
<dbReference type="InParanoid" id="K3WAD8"/>
<dbReference type="OMA" id="HQSRNTM"/>
<protein>
    <recommendedName>
        <fullName evidence="3">BZIP domain-containing protein</fullName>
    </recommendedName>
</protein>
<feature type="region of interest" description="Disordered" evidence="2">
    <location>
        <begin position="1"/>
        <end position="141"/>
    </location>
</feature>
<dbReference type="Gene3D" id="1.20.5.170">
    <property type="match status" value="1"/>
</dbReference>